<protein>
    <submittedName>
        <fullName evidence="1">Uncharacterized protein</fullName>
    </submittedName>
</protein>
<dbReference type="RefSeq" id="WP_079601671.1">
    <property type="nucleotide sequence ID" value="NZ_LT670817.1"/>
</dbReference>
<dbReference type="Proteomes" id="UP000189796">
    <property type="component" value="Chromosome I"/>
</dbReference>
<evidence type="ECO:0000313" key="1">
    <source>
        <dbReference type="EMBL" id="SHG80953.1"/>
    </source>
</evidence>
<gene>
    <name evidence="1" type="ORF">SAMN05443248_2731</name>
</gene>
<dbReference type="AlphaFoldDB" id="A0A1M5MW24"/>
<dbReference type="EMBL" id="LT670817">
    <property type="protein sequence ID" value="SHG80953.1"/>
    <property type="molecule type" value="Genomic_DNA"/>
</dbReference>
<sequence>MKRLAAFAEWAQPFVPEAEGVLNYTIASRSQIPEALTLLQKLIGYHAQSVMAGTAPPSLKRVAAPFVEPVKTVPVLTTVFAIKSIKWTVDGNARITQRFKDVQMPPAFAKAALDNNVAVRLDDPRCKDRNSVGGNPEPLHAFDLNQAMSDKSAGPRLVEPIRASTPQFVETIGPPKRVSMS</sequence>
<reference evidence="1 2" key="1">
    <citation type="submission" date="2016-11" db="EMBL/GenBank/DDBJ databases">
        <authorList>
            <person name="Jaros S."/>
            <person name="Januszkiewicz K."/>
            <person name="Wedrychowicz H."/>
        </authorList>
    </citation>
    <scope>NUCLEOTIDE SEQUENCE [LARGE SCALE GENOMIC DNA]</scope>
    <source>
        <strain evidence="1 2">GAS138</strain>
    </source>
</reference>
<accession>A0A1M5MW24</accession>
<name>A0A1M5MW24_9BRAD</name>
<proteinExistence type="predicted"/>
<organism evidence="1 2">
    <name type="scientific">Bradyrhizobium erythrophlei</name>
    <dbReference type="NCBI Taxonomy" id="1437360"/>
    <lineage>
        <taxon>Bacteria</taxon>
        <taxon>Pseudomonadati</taxon>
        <taxon>Pseudomonadota</taxon>
        <taxon>Alphaproteobacteria</taxon>
        <taxon>Hyphomicrobiales</taxon>
        <taxon>Nitrobacteraceae</taxon>
        <taxon>Bradyrhizobium</taxon>
    </lineage>
</organism>
<dbReference type="OrthoDB" id="10014849at2"/>
<evidence type="ECO:0000313" key="2">
    <source>
        <dbReference type="Proteomes" id="UP000189796"/>
    </source>
</evidence>